<proteinExistence type="predicted"/>
<feature type="domain" description="Retroviral polymerase SH3-like" evidence="1">
    <location>
        <begin position="7"/>
        <end position="58"/>
    </location>
</feature>
<dbReference type="PANTHER" id="PTHR11439">
    <property type="entry name" value="GAG-POL-RELATED RETROTRANSPOSON"/>
    <property type="match status" value="1"/>
</dbReference>
<keyword evidence="3" id="KW-1185">Reference proteome</keyword>
<evidence type="ECO:0000313" key="3">
    <source>
        <dbReference type="Proteomes" id="UP001454036"/>
    </source>
</evidence>
<comment type="caution">
    <text evidence="2">The sequence shown here is derived from an EMBL/GenBank/DDBJ whole genome shotgun (WGS) entry which is preliminary data.</text>
</comment>
<dbReference type="InterPro" id="IPR057670">
    <property type="entry name" value="SH3_retrovirus"/>
</dbReference>
<dbReference type="EMBL" id="BAABME010001872">
    <property type="protein sequence ID" value="GAA0151892.1"/>
    <property type="molecule type" value="Genomic_DNA"/>
</dbReference>
<dbReference type="Proteomes" id="UP001454036">
    <property type="component" value="Unassembled WGS sequence"/>
</dbReference>
<evidence type="ECO:0000259" key="1">
    <source>
        <dbReference type="Pfam" id="PF25597"/>
    </source>
</evidence>
<protein>
    <recommendedName>
        <fullName evidence="1">Retroviral polymerase SH3-like domain-containing protein</fullName>
    </recommendedName>
</protein>
<dbReference type="Pfam" id="PF25597">
    <property type="entry name" value="SH3_retrovirus"/>
    <property type="match status" value="1"/>
</dbReference>
<accession>A0AAV3PLV0</accession>
<name>A0AAV3PLV0_LITER</name>
<reference evidence="2 3" key="1">
    <citation type="submission" date="2024-01" db="EMBL/GenBank/DDBJ databases">
        <title>The complete chloroplast genome sequence of Lithospermum erythrorhizon: insights into the phylogenetic relationship among Boraginaceae species and the maternal lineages of purple gromwells.</title>
        <authorList>
            <person name="Okada T."/>
            <person name="Watanabe K."/>
        </authorList>
    </citation>
    <scope>NUCLEOTIDE SEQUENCE [LARGE SCALE GENOMIC DNA]</scope>
</reference>
<gene>
    <name evidence="2" type="ORF">LIER_10513</name>
</gene>
<dbReference type="PANTHER" id="PTHR11439:SF470">
    <property type="entry name" value="CYSTEINE-RICH RLK (RECEPTOR-LIKE PROTEIN KINASE) 8"/>
    <property type="match status" value="1"/>
</dbReference>
<dbReference type="CDD" id="cd09272">
    <property type="entry name" value="RNase_HI_RT_Ty1"/>
    <property type="match status" value="1"/>
</dbReference>
<organism evidence="2 3">
    <name type="scientific">Lithospermum erythrorhizon</name>
    <name type="common">Purple gromwell</name>
    <name type="synonym">Lithospermum officinale var. erythrorhizon</name>
    <dbReference type="NCBI Taxonomy" id="34254"/>
    <lineage>
        <taxon>Eukaryota</taxon>
        <taxon>Viridiplantae</taxon>
        <taxon>Streptophyta</taxon>
        <taxon>Embryophyta</taxon>
        <taxon>Tracheophyta</taxon>
        <taxon>Spermatophyta</taxon>
        <taxon>Magnoliopsida</taxon>
        <taxon>eudicotyledons</taxon>
        <taxon>Gunneridae</taxon>
        <taxon>Pentapetalae</taxon>
        <taxon>asterids</taxon>
        <taxon>lamiids</taxon>
        <taxon>Boraginales</taxon>
        <taxon>Boraginaceae</taxon>
        <taxon>Boraginoideae</taxon>
        <taxon>Lithospermeae</taxon>
        <taxon>Lithospermum</taxon>
    </lineage>
</organism>
<dbReference type="AlphaFoldDB" id="A0AAV3PLV0"/>
<evidence type="ECO:0000313" key="2">
    <source>
        <dbReference type="EMBL" id="GAA0151892.1"/>
    </source>
</evidence>
<sequence length="226" mass="25396">MNFCKGKLDKFNSRSRRCIFVGYPFGKKWWKLFDLESREYFVSRDVVFYEHEFPFTSSLPKLSAPVLSPSGVSNVNDEEEGNELVGGGEVVQPSKDHPATLSVAPPIRVPTQCLDKAGVGGISDVSVGVVSNEPRKRDEGDLRVDVEEIGRVSWKSKKQVTVSRSSAEAEDMSMVVITCELKWLKSPLHSFGFFHSRSIELLSDSQSTVHLAHNLVFHERTKHIRD</sequence>